<dbReference type="Proteomes" id="UP000482960">
    <property type="component" value="Unassembled WGS sequence"/>
</dbReference>
<dbReference type="EMBL" id="BLPG01000001">
    <property type="protein sequence ID" value="GFJ86397.1"/>
    <property type="molecule type" value="Genomic_DNA"/>
</dbReference>
<reference evidence="3 4" key="1">
    <citation type="submission" date="2020-03" db="EMBL/GenBank/DDBJ databases">
        <title>Whole genome shotgun sequence of Phytohabitans rumicis NBRC 108638.</title>
        <authorList>
            <person name="Komaki H."/>
            <person name="Tamura T."/>
        </authorList>
    </citation>
    <scope>NUCLEOTIDE SEQUENCE [LARGE SCALE GENOMIC DNA]</scope>
    <source>
        <strain evidence="3 4">NBRC 108638</strain>
    </source>
</reference>
<keyword evidence="1" id="KW-0732">Signal</keyword>
<dbReference type="Pfam" id="PF13407">
    <property type="entry name" value="Peripla_BP_4"/>
    <property type="match status" value="1"/>
</dbReference>
<feature type="domain" description="Periplasmic binding protein" evidence="2">
    <location>
        <begin position="88"/>
        <end position="341"/>
    </location>
</feature>
<evidence type="ECO:0000259" key="2">
    <source>
        <dbReference type="Pfam" id="PF13407"/>
    </source>
</evidence>
<proteinExistence type="predicted"/>
<evidence type="ECO:0000313" key="3">
    <source>
        <dbReference type="EMBL" id="GFJ86397.1"/>
    </source>
</evidence>
<name>A0A6V8KX32_9ACTN</name>
<dbReference type="SUPFAM" id="SSF53822">
    <property type="entry name" value="Periplasmic binding protein-like I"/>
    <property type="match status" value="1"/>
</dbReference>
<evidence type="ECO:0000256" key="1">
    <source>
        <dbReference type="SAM" id="SignalP"/>
    </source>
</evidence>
<dbReference type="PROSITE" id="PS51257">
    <property type="entry name" value="PROKAR_LIPOPROTEIN"/>
    <property type="match status" value="1"/>
</dbReference>
<gene>
    <name evidence="3" type="ORF">Prum_000390</name>
</gene>
<dbReference type="InterPro" id="IPR025997">
    <property type="entry name" value="SBP_2_dom"/>
</dbReference>
<feature type="signal peptide" evidence="1">
    <location>
        <begin position="1"/>
        <end position="27"/>
    </location>
</feature>
<comment type="caution">
    <text evidence="3">The sequence shown here is derived from an EMBL/GenBank/DDBJ whole genome shotgun (WGS) entry which is preliminary data.</text>
</comment>
<reference evidence="3 4" key="2">
    <citation type="submission" date="2020-03" db="EMBL/GenBank/DDBJ databases">
        <authorList>
            <person name="Ichikawa N."/>
            <person name="Kimura A."/>
            <person name="Kitahashi Y."/>
            <person name="Uohara A."/>
        </authorList>
    </citation>
    <scope>NUCLEOTIDE SEQUENCE [LARGE SCALE GENOMIC DNA]</scope>
    <source>
        <strain evidence="3 4">NBRC 108638</strain>
    </source>
</reference>
<organism evidence="3 4">
    <name type="scientific">Phytohabitans rumicis</name>
    <dbReference type="NCBI Taxonomy" id="1076125"/>
    <lineage>
        <taxon>Bacteria</taxon>
        <taxon>Bacillati</taxon>
        <taxon>Actinomycetota</taxon>
        <taxon>Actinomycetes</taxon>
        <taxon>Micromonosporales</taxon>
        <taxon>Micromonosporaceae</taxon>
    </lineage>
</organism>
<sequence>MNRHMRLRALGALVAVSTALLAGCSSADSSTEGTASGSTNSAAAAALTAAYQGVTGTPPTVATKPKSGVNLWVVSCGQQVPSCATPVAAVQEAAKALGWESKMCDGQLNPGGWGNCIRQAASAKADIIIPVGIDCVSVQAPMQEAVAAGSKIIGGGGADCDAAGGQKLMASERLQLDKVSIKDYWKLNGKLQAQWLIGRTGGSAKVLLLTFTDPLWGPWITEGFKEELATCSGCSIATTLEISNNDMAGNAMAQKFSTALLQNTAVNAISIPVGGWMQAGLSQSIQSSGRATQLSVSSGFGDASTMDLIRTAGFAFGALGYASAWGAYGSVDTAIRVLNGETPQVQGDGFQMVDKDHNLPASGDYEGGVDFKAAYRKLWGLG</sequence>
<dbReference type="Gene3D" id="3.40.50.2300">
    <property type="match status" value="2"/>
</dbReference>
<dbReference type="InterPro" id="IPR028082">
    <property type="entry name" value="Peripla_BP_I"/>
</dbReference>
<dbReference type="AlphaFoldDB" id="A0A6V8KX32"/>
<accession>A0A6V8KX32</accession>
<feature type="chain" id="PRO_5028938083" description="Periplasmic binding protein domain-containing protein" evidence="1">
    <location>
        <begin position="28"/>
        <end position="382"/>
    </location>
</feature>
<evidence type="ECO:0000313" key="4">
    <source>
        <dbReference type="Proteomes" id="UP000482960"/>
    </source>
</evidence>
<keyword evidence="4" id="KW-1185">Reference proteome</keyword>
<protein>
    <recommendedName>
        <fullName evidence="2">Periplasmic binding protein domain-containing protein</fullName>
    </recommendedName>
</protein>